<name>G3Y2X4_ASPNA</name>
<dbReference type="AlphaFoldDB" id="G3Y2X4"/>
<evidence type="ECO:0000313" key="3">
    <source>
        <dbReference type="Proteomes" id="UP000009038"/>
    </source>
</evidence>
<dbReference type="OrthoDB" id="4498672at2759"/>
<proteinExistence type="predicted"/>
<feature type="region of interest" description="Disordered" evidence="1">
    <location>
        <begin position="151"/>
        <end position="186"/>
    </location>
</feature>
<dbReference type="HOGENOM" id="CLU_1288646_0_0_1"/>
<evidence type="ECO:0000313" key="2">
    <source>
        <dbReference type="EMBL" id="EHA23589.1"/>
    </source>
</evidence>
<comment type="caution">
    <text evidence="2">The sequence shown here is derived from an EMBL/GenBank/DDBJ whole genome shotgun (WGS) entry which is preliminary data.</text>
</comment>
<sequence>MRWGPGFLKKNYGEYYYSISSSTVFDQSGSACKGEAWMMRAFILLTSRINNDDDDSNINPSITYTRLPFLPGPTAGPGDLIISDAQSPACVGFRIPVALPHYPPPTNTTTLFPSELLQSKPSLQQGPGVPAHSILLISRLLSACERISPPLPSPSMGARGRGTSFATIQPARKTPRSHSTNDWRGTKQNIDSSVRTIWCSNSAGATLPFWATGV</sequence>
<gene>
    <name evidence="2" type="ORF">ASPNIDRAFT_37590</name>
</gene>
<dbReference type="VEuPathDB" id="FungiDB:ASPNIDRAFT2_37590"/>
<dbReference type="EMBL" id="ACJE01000010">
    <property type="protein sequence ID" value="EHA23589.1"/>
    <property type="molecule type" value="Genomic_DNA"/>
</dbReference>
<protein>
    <submittedName>
        <fullName evidence="2">Uncharacterized protein</fullName>
    </submittedName>
</protein>
<evidence type="ECO:0000256" key="1">
    <source>
        <dbReference type="SAM" id="MobiDB-lite"/>
    </source>
</evidence>
<organism evidence="2 3">
    <name type="scientific">Aspergillus niger (strain ATCC 1015 / CBS 113.46 / FGSC A1144 / LSHB Ac4 / NCTC 3858a / NRRL 328 / USDA 3528.7)</name>
    <dbReference type="NCBI Taxonomy" id="380704"/>
    <lineage>
        <taxon>Eukaryota</taxon>
        <taxon>Fungi</taxon>
        <taxon>Dikarya</taxon>
        <taxon>Ascomycota</taxon>
        <taxon>Pezizomycotina</taxon>
        <taxon>Eurotiomycetes</taxon>
        <taxon>Eurotiomycetidae</taxon>
        <taxon>Eurotiales</taxon>
        <taxon>Aspergillaceae</taxon>
        <taxon>Aspergillus</taxon>
        <taxon>Aspergillus subgen. Circumdati</taxon>
    </lineage>
</organism>
<accession>G3Y2X4</accession>
<dbReference type="Proteomes" id="UP000009038">
    <property type="component" value="Unassembled WGS sequence"/>
</dbReference>
<reference evidence="2 3" key="1">
    <citation type="journal article" date="2011" name="Genome Res.">
        <title>Comparative genomics of citric-acid-producing Aspergillus niger ATCC 1015 versus enzyme-producing CBS 513.88.</title>
        <authorList>
            <person name="Andersen M.R."/>
            <person name="Salazar M.P."/>
            <person name="Schaap P.J."/>
            <person name="van de Vondervoort P.J."/>
            <person name="Culley D."/>
            <person name="Thykaer J."/>
            <person name="Frisvad J.C."/>
            <person name="Nielsen K.F."/>
            <person name="Albang R."/>
            <person name="Albermann K."/>
            <person name="Berka R.M."/>
            <person name="Braus G.H."/>
            <person name="Braus-Stromeyer S.A."/>
            <person name="Corrochano L.M."/>
            <person name="Dai Z."/>
            <person name="van Dijck P.W."/>
            <person name="Hofmann G."/>
            <person name="Lasure L.L."/>
            <person name="Magnuson J.K."/>
            <person name="Menke H."/>
            <person name="Meijer M."/>
            <person name="Meijer S.L."/>
            <person name="Nielsen J.B."/>
            <person name="Nielsen M.L."/>
            <person name="van Ooyen A.J."/>
            <person name="Pel H.J."/>
            <person name="Poulsen L."/>
            <person name="Samson R.A."/>
            <person name="Stam H."/>
            <person name="Tsang A."/>
            <person name="van den Brink J.M."/>
            <person name="Atkins A."/>
            <person name="Aerts A."/>
            <person name="Shapiro H."/>
            <person name="Pangilinan J."/>
            <person name="Salamov A."/>
            <person name="Lou Y."/>
            <person name="Lindquist E."/>
            <person name="Lucas S."/>
            <person name="Grimwood J."/>
            <person name="Grigoriev I.V."/>
            <person name="Kubicek C.P."/>
            <person name="Martinez D."/>
            <person name="van Peij N.N."/>
            <person name="Roubos J.A."/>
            <person name="Nielsen J."/>
            <person name="Baker S.E."/>
        </authorList>
    </citation>
    <scope>NUCLEOTIDE SEQUENCE [LARGE SCALE GENOMIC DNA]</scope>
    <source>
        <strain evidence="3">ATCC 1015 / CBS 113.46 / FGSC A1144 / LSHB Ac4 / NCTC 3858a / NRRL 328 / USDA 3528.7</strain>
    </source>
</reference>